<reference evidence="2" key="1">
    <citation type="journal article" date="2009" name="PLoS Genet.">
        <title>Sequencing, mapping, and analysis of 27,455 maize full-length cDNAs.</title>
        <authorList>
            <person name="Soderlund C."/>
            <person name="Descour A."/>
            <person name="Kudrna D."/>
            <person name="Bomhoff M."/>
            <person name="Boyd L."/>
            <person name="Currie J."/>
            <person name="Angelova A."/>
            <person name="Collura K."/>
            <person name="Wissotski M."/>
            <person name="Ashley E."/>
            <person name="Morrow D."/>
            <person name="Fernandes J."/>
            <person name="Walbot V."/>
            <person name="Yu Y."/>
        </authorList>
    </citation>
    <scope>NUCLEOTIDE SEQUENCE</scope>
    <source>
        <strain evidence="2">B73</strain>
    </source>
</reference>
<feature type="compositionally biased region" description="Gly residues" evidence="1">
    <location>
        <begin position="117"/>
        <end position="126"/>
    </location>
</feature>
<evidence type="ECO:0000313" key="2">
    <source>
        <dbReference type="EMBL" id="ACR34258.1"/>
    </source>
</evidence>
<feature type="region of interest" description="Disordered" evidence="1">
    <location>
        <begin position="109"/>
        <end position="135"/>
    </location>
</feature>
<name>C4IZA8_MAIZE</name>
<sequence length="191" mass="21320">MKLYPCPRDMMAFSACNRPLPNLRAELTSSRGHPFPRVVHALADLPPWNVFHDPRLLLKTLLPLFDKSFILFCLEHRQYSTASSNFLFFERPADLVPLADLVHAICESTEGGEEDGGGAGPRGGDPAGEAHGRETARRRPVLHHRHLLDAGHPRLVPHQGLRHLRSRIRTPVRTLGGTRAPRGDQTSRGCR</sequence>
<accession>C4IZA8</accession>
<dbReference type="AlphaFoldDB" id="C4IZA8"/>
<feature type="region of interest" description="Disordered" evidence="1">
    <location>
        <begin position="168"/>
        <end position="191"/>
    </location>
</feature>
<proteinExistence type="evidence at transcript level"/>
<evidence type="ECO:0000256" key="1">
    <source>
        <dbReference type="SAM" id="MobiDB-lite"/>
    </source>
</evidence>
<dbReference type="EMBL" id="BT083905">
    <property type="protein sequence ID" value="ACR34258.1"/>
    <property type="molecule type" value="mRNA"/>
</dbReference>
<organism evidence="2">
    <name type="scientific">Zea mays</name>
    <name type="common">Maize</name>
    <dbReference type="NCBI Taxonomy" id="4577"/>
    <lineage>
        <taxon>Eukaryota</taxon>
        <taxon>Viridiplantae</taxon>
        <taxon>Streptophyta</taxon>
        <taxon>Embryophyta</taxon>
        <taxon>Tracheophyta</taxon>
        <taxon>Spermatophyta</taxon>
        <taxon>Magnoliopsida</taxon>
        <taxon>Liliopsida</taxon>
        <taxon>Poales</taxon>
        <taxon>Poaceae</taxon>
        <taxon>PACMAD clade</taxon>
        <taxon>Panicoideae</taxon>
        <taxon>Andropogonodae</taxon>
        <taxon>Andropogoneae</taxon>
        <taxon>Tripsacinae</taxon>
        <taxon>Zea</taxon>
    </lineage>
</organism>
<reference evidence="2" key="2">
    <citation type="submission" date="2012-06" db="EMBL/GenBank/DDBJ databases">
        <authorList>
            <person name="Yu Y."/>
            <person name="Currie J."/>
            <person name="Lomeli R."/>
            <person name="Angelova A."/>
            <person name="Collura K."/>
            <person name="Wissotski M."/>
            <person name="Campos D."/>
            <person name="Kudrna D."/>
            <person name="Golser W."/>
            <person name="Ashely E."/>
            <person name="Descour A."/>
            <person name="Fernandes J."/>
            <person name="Soderlund C."/>
            <person name="Walbot V."/>
        </authorList>
    </citation>
    <scope>NUCLEOTIDE SEQUENCE</scope>
    <source>
        <strain evidence="2">B73</strain>
    </source>
</reference>
<protein>
    <submittedName>
        <fullName evidence="2">Uncharacterized protein</fullName>
    </submittedName>
</protein>